<dbReference type="Gene3D" id="1.10.246.130">
    <property type="match status" value="1"/>
</dbReference>
<evidence type="ECO:0000313" key="1">
    <source>
        <dbReference type="EMBL" id="OXM13813.1"/>
    </source>
</evidence>
<dbReference type="InterPro" id="IPR043137">
    <property type="entry name" value="GGT_ssub_C"/>
</dbReference>
<dbReference type="PRINTS" id="PR01210">
    <property type="entry name" value="GGTRANSPTASE"/>
</dbReference>
<dbReference type="InterPro" id="IPR052896">
    <property type="entry name" value="GGT-like_enzyme"/>
</dbReference>
<sequence length="539" mass="58162">MSFDALYHPYPSYRMPSYARSGMVATSQPLAAQAGLDILRRGGNAIDAAVATAAALTVVEPCSNGIGGDAFALVWTGGQLYGLSSNGPAPSSVSVQALQERGHESMPRLGAIPVTVPGAPAAWAELSSRFGKLELDELLEPAANYAERGYPVSPTAALNWERAYNHYTSQLRSTEIEAWVTTFAPSGRAPRAGELWSSPDHARTLRSIGRSGGKSFYQGELAERIATCMRELGGYLSAADMAMFEPEWVEPIHTRYRDYEVWEIPPSGQGLVALQALTILDGFEFRRDELLNAETAHRQIEAMKLAFSDGLRYITDPRRMNVSVEELLSAAYTEQRRALIGEKARLPEPGQPGGSGTVYLATADGEGNMVSFIQSNYMGFGSGIVVPGTGIALQNRGADFSLDPQHANVLEPGKKTYHTIIPGFLTRGGGQPVGPFGVMGGYMQPQGHVQAVMNLVDFALHPQAALDAPRWQWHRDLSVSVEPHFPLATAQALERMGHRITRENSSGSFGRGQIILRDPATGVLCGGTDFRTDGIVAGW</sequence>
<dbReference type="EMBL" id="NMUQ01000003">
    <property type="protein sequence ID" value="OXM13813.1"/>
    <property type="molecule type" value="Genomic_DNA"/>
</dbReference>
<accession>A0A229NV80</accession>
<proteinExistence type="predicted"/>
<comment type="caution">
    <text evidence="1">The sequence shown here is derived from an EMBL/GenBank/DDBJ whole genome shotgun (WGS) entry which is preliminary data.</text>
</comment>
<evidence type="ECO:0000313" key="2">
    <source>
        <dbReference type="Proteomes" id="UP000215145"/>
    </source>
</evidence>
<dbReference type="PANTHER" id="PTHR43881:SF1">
    <property type="entry name" value="GAMMA-GLUTAMYLTRANSPEPTIDASE (AFU_ORTHOLOGUE AFUA_4G13580)"/>
    <property type="match status" value="1"/>
</dbReference>
<dbReference type="Proteomes" id="UP000215145">
    <property type="component" value="Unassembled WGS sequence"/>
</dbReference>
<reference evidence="1 2" key="1">
    <citation type="submission" date="2017-07" db="EMBL/GenBank/DDBJ databases">
        <title>Paenibacillus herberti R33 genome sequencing and assembly.</title>
        <authorList>
            <person name="Su W."/>
        </authorList>
    </citation>
    <scope>NUCLEOTIDE SEQUENCE [LARGE SCALE GENOMIC DNA]</scope>
    <source>
        <strain evidence="1 2">R33</strain>
    </source>
</reference>
<protein>
    <submittedName>
        <fullName evidence="1">Gamma-glutamyltransferase</fullName>
    </submittedName>
</protein>
<keyword evidence="1" id="KW-0808">Transferase</keyword>
<dbReference type="AlphaFoldDB" id="A0A229NV80"/>
<dbReference type="SUPFAM" id="SSF56235">
    <property type="entry name" value="N-terminal nucleophile aminohydrolases (Ntn hydrolases)"/>
    <property type="match status" value="1"/>
</dbReference>
<keyword evidence="2" id="KW-1185">Reference proteome</keyword>
<dbReference type="Pfam" id="PF01019">
    <property type="entry name" value="G_glu_transpept"/>
    <property type="match status" value="1"/>
</dbReference>
<dbReference type="Gene3D" id="3.60.20.40">
    <property type="match status" value="1"/>
</dbReference>
<gene>
    <name evidence="1" type="ORF">CGZ75_20315</name>
</gene>
<dbReference type="InterPro" id="IPR043138">
    <property type="entry name" value="GGT_lsub"/>
</dbReference>
<dbReference type="PANTHER" id="PTHR43881">
    <property type="entry name" value="GAMMA-GLUTAMYLTRANSPEPTIDASE (AFU_ORTHOLOGUE AFUA_4G13580)"/>
    <property type="match status" value="1"/>
</dbReference>
<dbReference type="InterPro" id="IPR029055">
    <property type="entry name" value="Ntn_hydrolases_N"/>
</dbReference>
<name>A0A229NV80_9BACL</name>
<dbReference type="GO" id="GO:0016740">
    <property type="term" value="F:transferase activity"/>
    <property type="evidence" value="ECO:0007669"/>
    <property type="project" value="UniProtKB-KW"/>
</dbReference>
<dbReference type="OrthoDB" id="9781342at2"/>
<organism evidence="1 2">
    <name type="scientific">Paenibacillus herberti</name>
    <dbReference type="NCBI Taxonomy" id="1619309"/>
    <lineage>
        <taxon>Bacteria</taxon>
        <taxon>Bacillati</taxon>
        <taxon>Bacillota</taxon>
        <taxon>Bacilli</taxon>
        <taxon>Bacillales</taxon>
        <taxon>Paenibacillaceae</taxon>
        <taxon>Paenibacillus</taxon>
    </lineage>
</organism>
<dbReference type="RefSeq" id="WP_089526514.1">
    <property type="nucleotide sequence ID" value="NZ_NMUQ01000003.1"/>
</dbReference>